<organism evidence="2 3">
    <name type="scientific">Herpetosiphon gulosus</name>
    <dbReference type="NCBI Taxonomy" id="1973496"/>
    <lineage>
        <taxon>Bacteria</taxon>
        <taxon>Bacillati</taxon>
        <taxon>Chloroflexota</taxon>
        <taxon>Chloroflexia</taxon>
        <taxon>Herpetosiphonales</taxon>
        <taxon>Herpetosiphonaceae</taxon>
        <taxon>Herpetosiphon</taxon>
    </lineage>
</organism>
<gene>
    <name evidence="2" type="ORF">Hgul01_00279</name>
</gene>
<accession>A0ABP9WVJ2</accession>
<feature type="transmembrane region" description="Helical" evidence="1">
    <location>
        <begin position="6"/>
        <end position="28"/>
    </location>
</feature>
<keyword evidence="1" id="KW-0472">Membrane</keyword>
<feature type="transmembrane region" description="Helical" evidence="1">
    <location>
        <begin position="253"/>
        <end position="273"/>
    </location>
</feature>
<feature type="transmembrane region" description="Helical" evidence="1">
    <location>
        <begin position="202"/>
        <end position="222"/>
    </location>
</feature>
<protein>
    <recommendedName>
        <fullName evidence="4">YcxB-like protein domain-containing protein</fullName>
    </recommendedName>
</protein>
<evidence type="ECO:0000313" key="3">
    <source>
        <dbReference type="Proteomes" id="UP001428290"/>
    </source>
</evidence>
<dbReference type="EMBL" id="BAABRU010000001">
    <property type="protein sequence ID" value="GAA5526506.1"/>
    <property type="molecule type" value="Genomic_DNA"/>
</dbReference>
<dbReference type="RefSeq" id="WP_345720148.1">
    <property type="nucleotide sequence ID" value="NZ_BAABRU010000001.1"/>
</dbReference>
<sequence length="275" mass="32612">MMVYKSKVTLYGVLFSLGFLSLALWFLLNKLFIEALGCFLWTLIPIGFTWLSYKWRFVTADDYMHIDSIIFGKRIEWHAVIAIEDMKYENGTYLLRLVSKSKLFEVPVSMLNKQDINEIVNYLKGKSIYHNIPFNRDTPYLKSIYYQYNPKMIAKLGWFWPPLLPKIRGWIYAIFVGFALGFSMLIKFFKPSSTSDLEYQQIWIYVIMFMLFEWVNLLFAQFPQNLRTIEHNQREQHEQMFVPTVASAQPYRLPFVLVSVALVMIIAGFAWYLTR</sequence>
<evidence type="ECO:0000313" key="2">
    <source>
        <dbReference type="EMBL" id="GAA5526506.1"/>
    </source>
</evidence>
<dbReference type="Proteomes" id="UP001428290">
    <property type="component" value="Unassembled WGS sequence"/>
</dbReference>
<keyword evidence="1" id="KW-0812">Transmembrane</keyword>
<comment type="caution">
    <text evidence="2">The sequence shown here is derived from an EMBL/GenBank/DDBJ whole genome shotgun (WGS) entry which is preliminary data.</text>
</comment>
<evidence type="ECO:0008006" key="4">
    <source>
        <dbReference type="Google" id="ProtNLM"/>
    </source>
</evidence>
<evidence type="ECO:0000256" key="1">
    <source>
        <dbReference type="SAM" id="Phobius"/>
    </source>
</evidence>
<reference evidence="2 3" key="1">
    <citation type="submission" date="2024-02" db="EMBL/GenBank/DDBJ databases">
        <title>Herpetosiphon gulosus NBRC 112829.</title>
        <authorList>
            <person name="Ichikawa N."/>
            <person name="Katano-Makiyama Y."/>
            <person name="Hidaka K."/>
        </authorList>
    </citation>
    <scope>NUCLEOTIDE SEQUENCE [LARGE SCALE GENOMIC DNA]</scope>
    <source>
        <strain evidence="2 3">NBRC 112829</strain>
    </source>
</reference>
<keyword evidence="3" id="KW-1185">Reference proteome</keyword>
<name>A0ABP9WVJ2_9CHLR</name>
<keyword evidence="1" id="KW-1133">Transmembrane helix</keyword>
<feature type="transmembrane region" description="Helical" evidence="1">
    <location>
        <begin position="35"/>
        <end position="53"/>
    </location>
</feature>
<proteinExistence type="predicted"/>
<feature type="transmembrane region" description="Helical" evidence="1">
    <location>
        <begin position="170"/>
        <end position="190"/>
    </location>
</feature>